<proteinExistence type="predicted"/>
<dbReference type="AlphaFoldDB" id="A0A8H6JX77"/>
<keyword evidence="3" id="KW-1185">Reference proteome</keyword>
<dbReference type="EMBL" id="WIGN01000004">
    <property type="protein sequence ID" value="KAF6820795.1"/>
    <property type="molecule type" value="Genomic_DNA"/>
</dbReference>
<accession>A0A8H6JX77</accession>
<organism evidence="2 3">
    <name type="scientific">Colletotrichum sojae</name>
    <dbReference type="NCBI Taxonomy" id="2175907"/>
    <lineage>
        <taxon>Eukaryota</taxon>
        <taxon>Fungi</taxon>
        <taxon>Dikarya</taxon>
        <taxon>Ascomycota</taxon>
        <taxon>Pezizomycotina</taxon>
        <taxon>Sordariomycetes</taxon>
        <taxon>Hypocreomycetidae</taxon>
        <taxon>Glomerellales</taxon>
        <taxon>Glomerellaceae</taxon>
        <taxon>Colletotrichum</taxon>
        <taxon>Colletotrichum orchidearum species complex</taxon>
    </lineage>
</organism>
<protein>
    <submittedName>
        <fullName evidence="2">Uncharacterized protein</fullName>
    </submittedName>
</protein>
<gene>
    <name evidence="2" type="ORF">CSOJ01_00639</name>
</gene>
<sequence>MLRPRALLACWTQCSGGVLQLTSMQLWVTLYADVAWVLRDNDDDDDDDAASTTAAGPGPDREESSPSEEFGVGSANRQNTAQASRDSSHWQPEPHKSLTEPSVGQPHCVPEGVVARGWCMMRIP</sequence>
<feature type="compositionally biased region" description="Basic and acidic residues" evidence="1">
    <location>
        <begin position="86"/>
        <end position="98"/>
    </location>
</feature>
<name>A0A8H6JX77_9PEZI</name>
<evidence type="ECO:0000313" key="2">
    <source>
        <dbReference type="EMBL" id="KAF6820795.1"/>
    </source>
</evidence>
<evidence type="ECO:0000256" key="1">
    <source>
        <dbReference type="SAM" id="MobiDB-lite"/>
    </source>
</evidence>
<feature type="compositionally biased region" description="Polar residues" evidence="1">
    <location>
        <begin position="75"/>
        <end position="85"/>
    </location>
</feature>
<comment type="caution">
    <text evidence="2">The sequence shown here is derived from an EMBL/GenBank/DDBJ whole genome shotgun (WGS) entry which is preliminary data.</text>
</comment>
<feature type="region of interest" description="Disordered" evidence="1">
    <location>
        <begin position="40"/>
        <end position="109"/>
    </location>
</feature>
<dbReference type="Proteomes" id="UP000652219">
    <property type="component" value="Unassembled WGS sequence"/>
</dbReference>
<evidence type="ECO:0000313" key="3">
    <source>
        <dbReference type="Proteomes" id="UP000652219"/>
    </source>
</evidence>
<reference evidence="2 3" key="1">
    <citation type="journal article" date="2020" name="Phytopathology">
        <title>Genome Sequence Resources of Colletotrichum truncatum, C. plurivorum, C. musicola, and C. sojae: Four Species Pathogenic to Soybean (Glycine max).</title>
        <authorList>
            <person name="Rogerio F."/>
            <person name="Boufleur T.R."/>
            <person name="Ciampi-Guillardi M."/>
            <person name="Sukno S.A."/>
            <person name="Thon M.R."/>
            <person name="Massola Junior N.S."/>
            <person name="Baroncelli R."/>
        </authorList>
    </citation>
    <scope>NUCLEOTIDE SEQUENCE [LARGE SCALE GENOMIC DNA]</scope>
    <source>
        <strain evidence="2 3">LFN0009</strain>
    </source>
</reference>